<feature type="domain" description="N-acetyltransferase" evidence="3">
    <location>
        <begin position="1"/>
        <end position="140"/>
    </location>
</feature>
<name>A0A1I4AHC0_9PROT</name>
<evidence type="ECO:0000313" key="5">
    <source>
        <dbReference type="Proteomes" id="UP000199473"/>
    </source>
</evidence>
<dbReference type="Gene3D" id="3.40.630.30">
    <property type="match status" value="1"/>
</dbReference>
<keyword evidence="1 4" id="KW-0808">Transferase</keyword>
<dbReference type="PANTHER" id="PTHR43877:SF2">
    <property type="entry name" value="AMINOALKYLPHOSPHONATE N-ACETYLTRANSFERASE-RELATED"/>
    <property type="match status" value="1"/>
</dbReference>
<dbReference type="CDD" id="cd04301">
    <property type="entry name" value="NAT_SF"/>
    <property type="match status" value="1"/>
</dbReference>
<protein>
    <submittedName>
        <fullName evidence="4">Predicted N-acetyltransferase YhbS</fullName>
    </submittedName>
</protein>
<proteinExistence type="predicted"/>
<accession>A0A1I4AHC0</accession>
<dbReference type="AlphaFoldDB" id="A0A1I4AHC0"/>
<dbReference type="Proteomes" id="UP000199473">
    <property type="component" value="Unassembled WGS sequence"/>
</dbReference>
<dbReference type="SUPFAM" id="SSF55729">
    <property type="entry name" value="Acyl-CoA N-acyltransferases (Nat)"/>
    <property type="match status" value="1"/>
</dbReference>
<evidence type="ECO:0000313" key="4">
    <source>
        <dbReference type="EMBL" id="SFK55139.1"/>
    </source>
</evidence>
<dbReference type="PANTHER" id="PTHR43877">
    <property type="entry name" value="AMINOALKYLPHOSPHONATE N-ACETYLTRANSFERASE-RELATED-RELATED"/>
    <property type="match status" value="1"/>
</dbReference>
<dbReference type="EMBL" id="FOSQ01000003">
    <property type="protein sequence ID" value="SFK55139.1"/>
    <property type="molecule type" value="Genomic_DNA"/>
</dbReference>
<evidence type="ECO:0000259" key="3">
    <source>
        <dbReference type="PROSITE" id="PS51186"/>
    </source>
</evidence>
<dbReference type="InterPro" id="IPR016181">
    <property type="entry name" value="Acyl_CoA_acyltransferase"/>
</dbReference>
<dbReference type="InterPro" id="IPR000182">
    <property type="entry name" value="GNAT_dom"/>
</dbReference>
<evidence type="ECO:0000256" key="1">
    <source>
        <dbReference type="ARBA" id="ARBA00022679"/>
    </source>
</evidence>
<gene>
    <name evidence="4" type="ORF">SAMN02745775_103419</name>
</gene>
<organism evidence="4 5">
    <name type="scientific">Falsiroseomonas stagni DSM 19981</name>
    <dbReference type="NCBI Taxonomy" id="1123062"/>
    <lineage>
        <taxon>Bacteria</taxon>
        <taxon>Pseudomonadati</taxon>
        <taxon>Pseudomonadota</taxon>
        <taxon>Alphaproteobacteria</taxon>
        <taxon>Acetobacterales</taxon>
        <taxon>Roseomonadaceae</taxon>
        <taxon>Falsiroseomonas</taxon>
    </lineage>
</organism>
<dbReference type="InterPro" id="IPR050832">
    <property type="entry name" value="Bact_Acetyltransf"/>
</dbReference>
<dbReference type="OrthoDB" id="9787920at2"/>
<dbReference type="GO" id="GO:0016747">
    <property type="term" value="F:acyltransferase activity, transferring groups other than amino-acyl groups"/>
    <property type="evidence" value="ECO:0007669"/>
    <property type="project" value="InterPro"/>
</dbReference>
<reference evidence="4 5" key="1">
    <citation type="submission" date="2016-10" db="EMBL/GenBank/DDBJ databases">
        <authorList>
            <person name="de Groot N.N."/>
        </authorList>
    </citation>
    <scope>NUCLEOTIDE SEQUENCE [LARGE SCALE GENOMIC DNA]</scope>
    <source>
        <strain evidence="4 5">DSM 19981</strain>
    </source>
</reference>
<dbReference type="Pfam" id="PF00583">
    <property type="entry name" value="Acetyltransf_1"/>
    <property type="match status" value="1"/>
</dbReference>
<sequence length="141" mass="15508">MAEQGLTLVVEEAPGAETRGALAQAINAHHARTVPPDQRRIAWLLRDEAGAIAAGLIGVLSWRWLFVEALWVEEARRGQGLGARLLAQAEDAAREEGAIGAWLDTFQAAGFYHARGYEEFGALEDYPPGQARRFFRKRLAP</sequence>
<dbReference type="PROSITE" id="PS51186">
    <property type="entry name" value="GNAT"/>
    <property type="match status" value="1"/>
</dbReference>
<evidence type="ECO:0000256" key="2">
    <source>
        <dbReference type="ARBA" id="ARBA00023315"/>
    </source>
</evidence>
<keyword evidence="2" id="KW-0012">Acyltransferase</keyword>
<dbReference type="STRING" id="1123062.SAMN02745775_103419"/>
<dbReference type="RefSeq" id="WP_092959757.1">
    <property type="nucleotide sequence ID" value="NZ_FOSQ01000003.1"/>
</dbReference>
<keyword evidence="5" id="KW-1185">Reference proteome</keyword>